<protein>
    <submittedName>
        <fullName evidence="1">Uncharacterized protein</fullName>
    </submittedName>
</protein>
<dbReference type="AlphaFoldDB" id="A0A7N9CDF6"/>
<organism evidence="1 2">
    <name type="scientific">Macaca fascicularis</name>
    <name type="common">Crab-eating macaque</name>
    <name type="synonym">Cynomolgus monkey</name>
    <dbReference type="NCBI Taxonomy" id="9541"/>
    <lineage>
        <taxon>Eukaryota</taxon>
        <taxon>Metazoa</taxon>
        <taxon>Chordata</taxon>
        <taxon>Craniata</taxon>
        <taxon>Vertebrata</taxon>
        <taxon>Euteleostomi</taxon>
        <taxon>Mammalia</taxon>
        <taxon>Eutheria</taxon>
        <taxon>Euarchontoglires</taxon>
        <taxon>Primates</taxon>
        <taxon>Haplorrhini</taxon>
        <taxon>Catarrhini</taxon>
        <taxon>Cercopithecidae</taxon>
        <taxon>Cercopithecinae</taxon>
        <taxon>Macaca</taxon>
    </lineage>
</organism>
<dbReference type="Ensembl" id="ENSMFAT00000101954.1">
    <property type="protein sequence ID" value="ENSMFAP00000048185.1"/>
    <property type="gene ID" value="ENSMFAG00000055699.1"/>
</dbReference>
<evidence type="ECO:0000313" key="1">
    <source>
        <dbReference type="Ensembl" id="ENSMFAP00000048185.1"/>
    </source>
</evidence>
<reference evidence="1" key="3">
    <citation type="submission" date="2025-09" db="UniProtKB">
        <authorList>
            <consortium name="Ensembl"/>
        </authorList>
    </citation>
    <scope>IDENTIFICATION</scope>
</reference>
<reference evidence="1 2" key="1">
    <citation type="submission" date="2013-03" db="EMBL/GenBank/DDBJ databases">
        <authorList>
            <person name="Warren W."/>
            <person name="Wilson R.K."/>
        </authorList>
    </citation>
    <scope>NUCLEOTIDE SEQUENCE</scope>
</reference>
<dbReference type="GeneTree" id="ENSGT01150000288225"/>
<dbReference type="Proteomes" id="UP000233100">
    <property type="component" value="Chromosome 8"/>
</dbReference>
<reference evidence="1" key="2">
    <citation type="submission" date="2025-08" db="UniProtKB">
        <authorList>
            <consortium name="Ensembl"/>
        </authorList>
    </citation>
    <scope>IDENTIFICATION</scope>
</reference>
<evidence type="ECO:0000313" key="2">
    <source>
        <dbReference type="Proteomes" id="UP000233100"/>
    </source>
</evidence>
<accession>A0A7N9CDF6</accession>
<keyword evidence="2" id="KW-1185">Reference proteome</keyword>
<name>A0A7N9CDF6_MACFA</name>
<sequence length="142" mass="15794">MWVDLSEWSKTVKIFVSHVSAHQWVTSAEEFHNQVDRMTHSVDTTQPLSPATPVIAQWAHEQSGHGGQDGGYSWVQQHGLPLTKADSATATAECPICHQQRPTLSSQYDTIIPRGDQSPTWWQVDLLDLFHHGKGRGLSSLA</sequence>
<proteinExistence type="predicted"/>